<feature type="transmembrane region" description="Helical" evidence="1">
    <location>
        <begin position="46"/>
        <end position="65"/>
    </location>
</feature>
<reference evidence="2" key="1">
    <citation type="submission" date="2015-07" db="EMBL/GenBank/DDBJ databases">
        <title>MeaNS - Measles Nucleotide Surveillance Program.</title>
        <authorList>
            <person name="Tran T."/>
            <person name="Druce J."/>
        </authorList>
    </citation>
    <scope>NUCLEOTIDE SEQUENCE</scope>
    <source>
        <strain evidence="2">UCB-OBI-ISO-001</strain>
        <tissue evidence="2">Gonad</tissue>
    </source>
</reference>
<keyword evidence="1" id="KW-0472">Membrane</keyword>
<dbReference type="AlphaFoldDB" id="A0A0L8H1S9"/>
<keyword evidence="1" id="KW-1133">Transmembrane helix</keyword>
<keyword evidence="1" id="KW-0812">Transmembrane</keyword>
<feature type="transmembrane region" description="Helical" evidence="1">
    <location>
        <begin position="20"/>
        <end position="39"/>
    </location>
</feature>
<sequence>MKESSLDYAYSTIITKFTHFSLSTVISVLARYTLVDLIFFRKKRGVFGAGCLFWSFLTWLMSVTMEVSHY</sequence>
<proteinExistence type="predicted"/>
<protein>
    <submittedName>
        <fullName evidence="2">Uncharacterized protein</fullName>
    </submittedName>
</protein>
<evidence type="ECO:0000313" key="2">
    <source>
        <dbReference type="EMBL" id="KOF83221.1"/>
    </source>
</evidence>
<gene>
    <name evidence="2" type="ORF">OCBIM_22024158mg</name>
</gene>
<organism evidence="2">
    <name type="scientific">Octopus bimaculoides</name>
    <name type="common">California two-spotted octopus</name>
    <dbReference type="NCBI Taxonomy" id="37653"/>
    <lineage>
        <taxon>Eukaryota</taxon>
        <taxon>Metazoa</taxon>
        <taxon>Spiralia</taxon>
        <taxon>Lophotrochozoa</taxon>
        <taxon>Mollusca</taxon>
        <taxon>Cephalopoda</taxon>
        <taxon>Coleoidea</taxon>
        <taxon>Octopodiformes</taxon>
        <taxon>Octopoda</taxon>
        <taxon>Incirrata</taxon>
        <taxon>Octopodidae</taxon>
        <taxon>Octopus</taxon>
    </lineage>
</organism>
<name>A0A0L8H1S9_OCTBM</name>
<dbReference type="EMBL" id="KQ419543">
    <property type="protein sequence ID" value="KOF83221.1"/>
    <property type="molecule type" value="Genomic_DNA"/>
</dbReference>
<accession>A0A0L8H1S9</accession>
<evidence type="ECO:0000256" key="1">
    <source>
        <dbReference type="SAM" id="Phobius"/>
    </source>
</evidence>